<keyword evidence="1" id="KW-1133">Transmembrane helix</keyword>
<evidence type="ECO:0000313" key="2">
    <source>
        <dbReference type="EMBL" id="GAW83923.1"/>
    </source>
</evidence>
<organism evidence="2 3">
    <name type="scientific">Plasmodium gonderi</name>
    <dbReference type="NCBI Taxonomy" id="77519"/>
    <lineage>
        <taxon>Eukaryota</taxon>
        <taxon>Sar</taxon>
        <taxon>Alveolata</taxon>
        <taxon>Apicomplexa</taxon>
        <taxon>Aconoidasida</taxon>
        <taxon>Haemosporida</taxon>
        <taxon>Plasmodiidae</taxon>
        <taxon>Plasmodium</taxon>
        <taxon>Plasmodium (Plasmodium)</taxon>
    </lineage>
</organism>
<feature type="transmembrane region" description="Helical" evidence="1">
    <location>
        <begin position="177"/>
        <end position="201"/>
    </location>
</feature>
<gene>
    <name evidence="2" type="ORF">PGO_000120</name>
</gene>
<evidence type="ECO:0000256" key="1">
    <source>
        <dbReference type="SAM" id="Phobius"/>
    </source>
</evidence>
<dbReference type="RefSeq" id="XP_028546512.1">
    <property type="nucleotide sequence ID" value="XM_028690711.1"/>
</dbReference>
<proteinExistence type="predicted"/>
<keyword evidence="1" id="KW-0812">Transmembrane</keyword>
<keyword evidence="3" id="KW-1185">Reference proteome</keyword>
<dbReference type="Proteomes" id="UP000195521">
    <property type="component" value="Unassembled WGS sequence"/>
</dbReference>
<evidence type="ECO:0000313" key="3">
    <source>
        <dbReference type="Proteomes" id="UP000195521"/>
    </source>
</evidence>
<dbReference type="GeneID" id="39744731"/>
<reference evidence="3" key="1">
    <citation type="submission" date="2017-04" db="EMBL/GenBank/DDBJ databases">
        <title>Plasmodium gonderi genome.</title>
        <authorList>
            <person name="Arisue N."/>
            <person name="Honma H."/>
            <person name="Kawai S."/>
            <person name="Tougan T."/>
            <person name="Tanabe K."/>
            <person name="Horii T."/>
        </authorList>
    </citation>
    <scope>NUCLEOTIDE SEQUENCE [LARGE SCALE GENOMIC DNA]</scope>
    <source>
        <strain evidence="3">ATCC 30045</strain>
    </source>
</reference>
<protein>
    <submittedName>
        <fullName evidence="2">Variable surface protein</fullName>
    </submittedName>
</protein>
<name>A0A1Y1JU45_PLAGO</name>
<comment type="caution">
    <text evidence="2">The sequence shown here is derived from an EMBL/GenBank/DDBJ whole genome shotgun (WGS) entry which is preliminary data.</text>
</comment>
<sequence>MSGKNILEIIQEKCSEGLSECKISLFSALNNALNAEPDCDYGCTINGIEIPSDDDLKKIYLFLHNKSEYLYEYNEIQCTYLNECINEKGYEYIIDDERRDYMRSWNNDIKTIFDNLINEDECIHKCCQFKSTIAIPTYLSIPRPLENTGKSISGPNPLVEYDTQITNPPESHAYTSVLLPITKVTPIAFLTLITVVFIIFFSSKYSRVNTFLCNKYNWMSIIRKYTTNRNPIACNEDFLLNSTNYYINICYLS</sequence>
<keyword evidence="1" id="KW-0472">Membrane</keyword>
<accession>A0A1Y1JU45</accession>
<dbReference type="EMBL" id="BDQF01000029">
    <property type="protein sequence ID" value="GAW83923.1"/>
    <property type="molecule type" value="Genomic_DNA"/>
</dbReference>
<dbReference type="AlphaFoldDB" id="A0A1Y1JU45"/>